<evidence type="ECO:0000256" key="1">
    <source>
        <dbReference type="ARBA" id="ARBA00023015"/>
    </source>
</evidence>
<protein>
    <recommendedName>
        <fullName evidence="5">HTH tetR-type domain-containing protein</fullName>
    </recommendedName>
</protein>
<dbReference type="PROSITE" id="PS01081">
    <property type="entry name" value="HTH_TETR_1"/>
    <property type="match status" value="1"/>
</dbReference>
<sequence>MSETGERRRASTRGVAARAAILEQAARLFAERGFEGTSLLDIAQAAELTRPALYHYFASKDEILATLVEQESAGAAEKLREIAAGELDPTERLRAAIHELVLDRAAAPERFRMLDRSERALPPPIAERHVHAKRTALAAVTGIIAAGIRAGEFRETDERMAALAVIGMCNWVAWWYHPGRDPEPAAVAAALAEQAVASVARPEHRRPPEPGVRGAIAQLRQDLDHLSRIVDAE</sequence>
<evidence type="ECO:0000256" key="3">
    <source>
        <dbReference type="ARBA" id="ARBA00023163"/>
    </source>
</evidence>
<dbReference type="RefSeq" id="WP_344616355.1">
    <property type="nucleotide sequence ID" value="NZ_BAAARV010000062.1"/>
</dbReference>
<dbReference type="PANTHER" id="PTHR30055">
    <property type="entry name" value="HTH-TYPE TRANSCRIPTIONAL REGULATOR RUTR"/>
    <property type="match status" value="1"/>
</dbReference>
<evidence type="ECO:0000256" key="2">
    <source>
        <dbReference type="ARBA" id="ARBA00023125"/>
    </source>
</evidence>
<dbReference type="InterPro" id="IPR023772">
    <property type="entry name" value="DNA-bd_HTH_TetR-type_CS"/>
</dbReference>
<keyword evidence="7" id="KW-1185">Reference proteome</keyword>
<accession>A0ABN3H1I5</accession>
<dbReference type="Gene3D" id="1.10.357.10">
    <property type="entry name" value="Tetracycline Repressor, domain 2"/>
    <property type="match status" value="1"/>
</dbReference>
<comment type="caution">
    <text evidence="6">The sequence shown here is derived from an EMBL/GenBank/DDBJ whole genome shotgun (WGS) entry which is preliminary data.</text>
</comment>
<dbReference type="InterPro" id="IPR001647">
    <property type="entry name" value="HTH_TetR"/>
</dbReference>
<dbReference type="EMBL" id="BAAARV010000062">
    <property type="protein sequence ID" value="GAA2365916.1"/>
    <property type="molecule type" value="Genomic_DNA"/>
</dbReference>
<evidence type="ECO:0000313" key="6">
    <source>
        <dbReference type="EMBL" id="GAA2365916.1"/>
    </source>
</evidence>
<keyword evidence="2 4" id="KW-0238">DNA-binding</keyword>
<keyword evidence="3" id="KW-0804">Transcription</keyword>
<feature type="DNA-binding region" description="H-T-H motif" evidence="4">
    <location>
        <begin position="38"/>
        <end position="57"/>
    </location>
</feature>
<dbReference type="InterPro" id="IPR009057">
    <property type="entry name" value="Homeodomain-like_sf"/>
</dbReference>
<gene>
    <name evidence="6" type="ORF">GCM10010170_064720</name>
</gene>
<dbReference type="InterPro" id="IPR036271">
    <property type="entry name" value="Tet_transcr_reg_TetR-rel_C_sf"/>
</dbReference>
<evidence type="ECO:0000256" key="4">
    <source>
        <dbReference type="PROSITE-ProRule" id="PRU00335"/>
    </source>
</evidence>
<dbReference type="Gene3D" id="1.10.10.60">
    <property type="entry name" value="Homeodomain-like"/>
    <property type="match status" value="1"/>
</dbReference>
<proteinExistence type="predicted"/>
<name>A0ABN3H1I5_9ACTN</name>
<dbReference type="SUPFAM" id="SSF46689">
    <property type="entry name" value="Homeodomain-like"/>
    <property type="match status" value="1"/>
</dbReference>
<feature type="domain" description="HTH tetR-type" evidence="5">
    <location>
        <begin position="15"/>
        <end position="75"/>
    </location>
</feature>
<evidence type="ECO:0000313" key="7">
    <source>
        <dbReference type="Proteomes" id="UP001501444"/>
    </source>
</evidence>
<keyword evidence="1" id="KW-0805">Transcription regulation</keyword>
<dbReference type="PRINTS" id="PR00455">
    <property type="entry name" value="HTHTETR"/>
</dbReference>
<dbReference type="InterPro" id="IPR050109">
    <property type="entry name" value="HTH-type_TetR-like_transc_reg"/>
</dbReference>
<dbReference type="Pfam" id="PF00440">
    <property type="entry name" value="TetR_N"/>
    <property type="match status" value="1"/>
</dbReference>
<dbReference type="Pfam" id="PF17932">
    <property type="entry name" value="TetR_C_24"/>
    <property type="match status" value="1"/>
</dbReference>
<dbReference type="Proteomes" id="UP001501444">
    <property type="component" value="Unassembled WGS sequence"/>
</dbReference>
<dbReference type="PANTHER" id="PTHR30055:SF234">
    <property type="entry name" value="HTH-TYPE TRANSCRIPTIONAL REGULATOR BETI"/>
    <property type="match status" value="1"/>
</dbReference>
<evidence type="ECO:0000259" key="5">
    <source>
        <dbReference type="PROSITE" id="PS50977"/>
    </source>
</evidence>
<dbReference type="SUPFAM" id="SSF48498">
    <property type="entry name" value="Tetracyclin repressor-like, C-terminal domain"/>
    <property type="match status" value="1"/>
</dbReference>
<organism evidence="6 7">
    <name type="scientific">Dactylosporangium salmoneum</name>
    <dbReference type="NCBI Taxonomy" id="53361"/>
    <lineage>
        <taxon>Bacteria</taxon>
        <taxon>Bacillati</taxon>
        <taxon>Actinomycetota</taxon>
        <taxon>Actinomycetes</taxon>
        <taxon>Micromonosporales</taxon>
        <taxon>Micromonosporaceae</taxon>
        <taxon>Dactylosporangium</taxon>
    </lineage>
</organism>
<reference evidence="6 7" key="1">
    <citation type="journal article" date="2019" name="Int. J. Syst. Evol. Microbiol.">
        <title>The Global Catalogue of Microorganisms (GCM) 10K type strain sequencing project: providing services to taxonomists for standard genome sequencing and annotation.</title>
        <authorList>
            <consortium name="The Broad Institute Genomics Platform"/>
            <consortium name="The Broad Institute Genome Sequencing Center for Infectious Disease"/>
            <person name="Wu L."/>
            <person name="Ma J."/>
        </authorList>
    </citation>
    <scope>NUCLEOTIDE SEQUENCE [LARGE SCALE GENOMIC DNA]</scope>
    <source>
        <strain evidence="6 7">JCM 3272</strain>
    </source>
</reference>
<dbReference type="InterPro" id="IPR041490">
    <property type="entry name" value="KstR2_TetR_C"/>
</dbReference>
<dbReference type="PROSITE" id="PS50977">
    <property type="entry name" value="HTH_TETR_2"/>
    <property type="match status" value="1"/>
</dbReference>